<dbReference type="GeneID" id="37118061"/>
<keyword evidence="2" id="KW-1185">Reference proteome</keyword>
<dbReference type="Proteomes" id="UP000246702">
    <property type="component" value="Unassembled WGS sequence"/>
</dbReference>
<accession>A0A317VSV5</accession>
<protein>
    <submittedName>
        <fullName evidence="1">Uncharacterized protein</fullName>
    </submittedName>
</protein>
<name>A0A317VSV5_9EURO</name>
<proteinExistence type="predicted"/>
<organism evidence="1 2">
    <name type="scientific">Aspergillus sclerotioniger CBS 115572</name>
    <dbReference type="NCBI Taxonomy" id="1450535"/>
    <lineage>
        <taxon>Eukaryota</taxon>
        <taxon>Fungi</taxon>
        <taxon>Dikarya</taxon>
        <taxon>Ascomycota</taxon>
        <taxon>Pezizomycotina</taxon>
        <taxon>Eurotiomycetes</taxon>
        <taxon>Eurotiomycetidae</taxon>
        <taxon>Eurotiales</taxon>
        <taxon>Aspergillaceae</taxon>
        <taxon>Aspergillus</taxon>
        <taxon>Aspergillus subgen. Circumdati</taxon>
    </lineage>
</organism>
<gene>
    <name evidence="1" type="ORF">BO94DRAFT_588964</name>
</gene>
<dbReference type="AlphaFoldDB" id="A0A317VSV5"/>
<evidence type="ECO:0000313" key="2">
    <source>
        <dbReference type="Proteomes" id="UP000246702"/>
    </source>
</evidence>
<dbReference type="EMBL" id="MSFK01000028">
    <property type="protein sequence ID" value="PWY76107.1"/>
    <property type="molecule type" value="Genomic_DNA"/>
</dbReference>
<evidence type="ECO:0000313" key="1">
    <source>
        <dbReference type="EMBL" id="PWY76107.1"/>
    </source>
</evidence>
<comment type="caution">
    <text evidence="1">The sequence shown here is derived from an EMBL/GenBank/DDBJ whole genome shotgun (WGS) entry which is preliminary data.</text>
</comment>
<sequence>MGVQSQTAESALLYNPTSLPFRVKSPRCCIGLFGPQSAQEVSLAAMGLLQMKTRDNRCSSGMHRRNDTSIPLVGARKGLPISTSNSSLQHLSALSTHLHSPVPPPPRPLSAYRGRALVPLKAKLIDPEPTFLLAPADESTAPPLQPSTVSVVGVGLLQAQEEASQSPSSGLAHWRTHYASDSTWSGH</sequence>
<reference evidence="1 2" key="1">
    <citation type="submission" date="2016-12" db="EMBL/GenBank/DDBJ databases">
        <title>The genomes of Aspergillus section Nigri reveals drivers in fungal speciation.</title>
        <authorList>
            <consortium name="DOE Joint Genome Institute"/>
            <person name="Vesth T.C."/>
            <person name="Nybo J."/>
            <person name="Theobald S."/>
            <person name="Brandl J."/>
            <person name="Frisvad J.C."/>
            <person name="Nielsen K.F."/>
            <person name="Lyhne E.K."/>
            <person name="Kogle M.E."/>
            <person name="Kuo A."/>
            <person name="Riley R."/>
            <person name="Clum A."/>
            <person name="Nolan M."/>
            <person name="Lipzen A."/>
            <person name="Salamov A."/>
            <person name="Henrissat B."/>
            <person name="Wiebenga A."/>
            <person name="De Vries R.P."/>
            <person name="Grigoriev I.V."/>
            <person name="Mortensen U.H."/>
            <person name="Andersen M.R."/>
            <person name="Baker S.E."/>
        </authorList>
    </citation>
    <scope>NUCLEOTIDE SEQUENCE [LARGE SCALE GENOMIC DNA]</scope>
    <source>
        <strain evidence="1 2">CBS 115572</strain>
    </source>
</reference>
<dbReference type="RefSeq" id="XP_025464104.1">
    <property type="nucleotide sequence ID" value="XM_025615918.1"/>
</dbReference>